<dbReference type="Proteomes" id="UP000198604">
    <property type="component" value="Unassembled WGS sequence"/>
</dbReference>
<dbReference type="Pfam" id="PF13808">
    <property type="entry name" value="DDE_Tnp_1_assoc"/>
    <property type="match status" value="1"/>
</dbReference>
<dbReference type="PANTHER" id="PTHR30298">
    <property type="entry name" value="H REPEAT-ASSOCIATED PREDICTED TRANSPOSASE"/>
    <property type="match status" value="1"/>
</dbReference>
<accession>A0A0E4CS53</accession>
<name>A0A0E4CS53_9STRE</name>
<protein>
    <submittedName>
        <fullName evidence="2">IS1548 transposase</fullName>
    </submittedName>
</protein>
<gene>
    <name evidence="2" type="ORF">BN1356_00608</name>
</gene>
<dbReference type="PANTHER" id="PTHR30298:SF0">
    <property type="entry name" value="PROTEIN YBFL-RELATED"/>
    <property type="match status" value="1"/>
</dbReference>
<evidence type="ECO:0000313" key="3">
    <source>
        <dbReference type="Proteomes" id="UP000198604"/>
    </source>
</evidence>
<sequence length="104" mass="11898">MIDFIVSIDAHSDELDGRQCWKIRYPLSTILFLVFVCQLAGIETWKEMEDFIEMNEGLLGDYVDLSVGCPSHDTLERVMSMVNPQFLSDLKVEFEQSADCLSVE</sequence>
<dbReference type="InterPro" id="IPR032806">
    <property type="entry name" value="YbfD_N"/>
</dbReference>
<dbReference type="InterPro" id="IPR051698">
    <property type="entry name" value="Transposase_11-like"/>
</dbReference>
<dbReference type="AlphaFoldDB" id="A0A0E4CS53"/>
<evidence type="ECO:0000313" key="2">
    <source>
        <dbReference type="EMBL" id="CQR24247.1"/>
    </source>
</evidence>
<dbReference type="STRING" id="1608583.BN1356_00608"/>
<evidence type="ECO:0000259" key="1">
    <source>
        <dbReference type="Pfam" id="PF13808"/>
    </source>
</evidence>
<reference evidence="3" key="1">
    <citation type="submission" date="2015-03" db="EMBL/GenBank/DDBJ databases">
        <authorList>
            <person name="Urmite Genomes"/>
        </authorList>
    </citation>
    <scope>NUCLEOTIDE SEQUENCE [LARGE SCALE GENOMIC DNA]</scope>
    <source>
        <strain evidence="3">FF10</strain>
    </source>
</reference>
<proteinExistence type="predicted"/>
<organism evidence="2 3">
    <name type="scientific">Streptococcus varani</name>
    <dbReference type="NCBI Taxonomy" id="1608583"/>
    <lineage>
        <taxon>Bacteria</taxon>
        <taxon>Bacillati</taxon>
        <taxon>Bacillota</taxon>
        <taxon>Bacilli</taxon>
        <taxon>Lactobacillales</taxon>
        <taxon>Streptococcaceae</taxon>
        <taxon>Streptococcus</taxon>
    </lineage>
</organism>
<keyword evidence="3" id="KW-1185">Reference proteome</keyword>
<dbReference type="EMBL" id="CTEN01000001">
    <property type="protein sequence ID" value="CQR24247.1"/>
    <property type="molecule type" value="Genomic_DNA"/>
</dbReference>
<feature type="domain" description="H repeat-associated protein N-terminal" evidence="1">
    <location>
        <begin position="16"/>
        <end position="88"/>
    </location>
</feature>